<dbReference type="InterPro" id="IPR016187">
    <property type="entry name" value="CTDL_fold"/>
</dbReference>
<feature type="signal peptide" evidence="2">
    <location>
        <begin position="1"/>
        <end position="18"/>
    </location>
</feature>
<dbReference type="InterPro" id="IPR016186">
    <property type="entry name" value="C-type_lectin-like/link_sf"/>
</dbReference>
<evidence type="ECO:0000313" key="4">
    <source>
        <dbReference type="EMBL" id="RWS20240.1"/>
    </source>
</evidence>
<evidence type="ECO:0000313" key="5">
    <source>
        <dbReference type="Proteomes" id="UP000288716"/>
    </source>
</evidence>
<proteinExistence type="predicted"/>
<keyword evidence="2" id="KW-0732">Signal</keyword>
<dbReference type="Pfam" id="PF00059">
    <property type="entry name" value="Lectin_C"/>
    <property type="match status" value="1"/>
</dbReference>
<dbReference type="SUPFAM" id="SSF56436">
    <property type="entry name" value="C-type lectin-like"/>
    <property type="match status" value="1"/>
</dbReference>
<dbReference type="PROSITE" id="PS50041">
    <property type="entry name" value="C_TYPE_LECTIN_2"/>
    <property type="match status" value="1"/>
</dbReference>
<keyword evidence="4" id="KW-0430">Lectin</keyword>
<evidence type="ECO:0000256" key="2">
    <source>
        <dbReference type="SAM" id="SignalP"/>
    </source>
</evidence>
<dbReference type="InterPro" id="IPR050111">
    <property type="entry name" value="C-type_lectin/snaclec_domain"/>
</dbReference>
<name>A0A443RY92_9ACAR</name>
<dbReference type="SMART" id="SM00034">
    <property type="entry name" value="CLECT"/>
    <property type="match status" value="1"/>
</dbReference>
<dbReference type="GO" id="GO:0030246">
    <property type="term" value="F:carbohydrate binding"/>
    <property type="evidence" value="ECO:0007669"/>
    <property type="project" value="UniProtKB-KW"/>
</dbReference>
<dbReference type="InterPro" id="IPR001304">
    <property type="entry name" value="C-type_lectin-like"/>
</dbReference>
<dbReference type="PANTHER" id="PTHR22803">
    <property type="entry name" value="MANNOSE, PHOSPHOLIPASE, LECTIN RECEPTOR RELATED"/>
    <property type="match status" value="1"/>
</dbReference>
<reference evidence="4 5" key="1">
    <citation type="journal article" date="2018" name="Gigascience">
        <title>Genomes of trombidid mites reveal novel predicted allergens and laterally-transferred genes associated with secondary metabolism.</title>
        <authorList>
            <person name="Dong X."/>
            <person name="Chaisiri K."/>
            <person name="Xia D."/>
            <person name="Armstrong S.D."/>
            <person name="Fang Y."/>
            <person name="Donnelly M.J."/>
            <person name="Kadowaki T."/>
            <person name="McGarry J.W."/>
            <person name="Darby A.C."/>
            <person name="Makepeace B.L."/>
        </authorList>
    </citation>
    <scope>NUCLEOTIDE SEQUENCE [LARGE SCALE GENOMIC DNA]</scope>
    <source>
        <strain evidence="4">UoL-UT</strain>
    </source>
</reference>
<protein>
    <submittedName>
        <fullName evidence="4">Lactose-binding lectin l-2-like protein</fullName>
    </submittedName>
</protein>
<keyword evidence="1" id="KW-1015">Disulfide bond</keyword>
<feature type="chain" id="PRO_5018983319" evidence="2">
    <location>
        <begin position="19"/>
        <end position="174"/>
    </location>
</feature>
<dbReference type="VEuPathDB" id="VectorBase:LDEU011800"/>
<keyword evidence="5" id="KW-1185">Reference proteome</keyword>
<evidence type="ECO:0000259" key="3">
    <source>
        <dbReference type="PROSITE" id="PS50041"/>
    </source>
</evidence>
<gene>
    <name evidence="4" type="ORF">B4U80_14303</name>
</gene>
<dbReference type="AlphaFoldDB" id="A0A443RY92"/>
<dbReference type="PROSITE" id="PS00615">
    <property type="entry name" value="C_TYPE_LECTIN_1"/>
    <property type="match status" value="1"/>
</dbReference>
<feature type="domain" description="C-type lectin" evidence="3">
    <location>
        <begin position="36"/>
        <end position="153"/>
    </location>
</feature>
<dbReference type="CDD" id="cd00037">
    <property type="entry name" value="CLECT"/>
    <property type="match status" value="1"/>
</dbReference>
<organism evidence="4 5">
    <name type="scientific">Leptotrombidium deliense</name>
    <dbReference type="NCBI Taxonomy" id="299467"/>
    <lineage>
        <taxon>Eukaryota</taxon>
        <taxon>Metazoa</taxon>
        <taxon>Ecdysozoa</taxon>
        <taxon>Arthropoda</taxon>
        <taxon>Chelicerata</taxon>
        <taxon>Arachnida</taxon>
        <taxon>Acari</taxon>
        <taxon>Acariformes</taxon>
        <taxon>Trombidiformes</taxon>
        <taxon>Prostigmata</taxon>
        <taxon>Anystina</taxon>
        <taxon>Parasitengona</taxon>
        <taxon>Trombiculoidea</taxon>
        <taxon>Trombiculidae</taxon>
        <taxon>Leptotrombidium</taxon>
    </lineage>
</organism>
<dbReference type="InterPro" id="IPR018378">
    <property type="entry name" value="C-type_lectin_CS"/>
</dbReference>
<dbReference type="OrthoDB" id="6515532at2759"/>
<sequence>MIFTVFFTLFVSLLVANSEQTTHIAKKCPKQWHNFRDEKCIKYMPVNVNNKDAIELCARERSSLVSIQSQEEDSFIVSVARKYRQFSNHFAYETTRAWIAAKRLKQSSNIFVWPNGDYVSYARWGQGCSVNDDCVAMQFHETSNSWCDYSCNQTLADAICEISLLPQAEETEVD</sequence>
<comment type="caution">
    <text evidence="4">The sequence shown here is derived from an EMBL/GenBank/DDBJ whole genome shotgun (WGS) entry which is preliminary data.</text>
</comment>
<dbReference type="Gene3D" id="3.10.100.10">
    <property type="entry name" value="Mannose-Binding Protein A, subunit A"/>
    <property type="match status" value="1"/>
</dbReference>
<dbReference type="EMBL" id="NCKV01019027">
    <property type="protein sequence ID" value="RWS20240.1"/>
    <property type="molecule type" value="Genomic_DNA"/>
</dbReference>
<accession>A0A443RY92</accession>
<evidence type="ECO:0000256" key="1">
    <source>
        <dbReference type="ARBA" id="ARBA00023157"/>
    </source>
</evidence>
<feature type="non-terminal residue" evidence="4">
    <location>
        <position position="174"/>
    </location>
</feature>
<dbReference type="Proteomes" id="UP000288716">
    <property type="component" value="Unassembled WGS sequence"/>
</dbReference>